<feature type="domain" description="ABC transporter" evidence="5">
    <location>
        <begin position="2"/>
        <end position="232"/>
    </location>
</feature>
<dbReference type="PANTHER" id="PTHR43335">
    <property type="entry name" value="ABC TRANSPORTER, ATP-BINDING PROTEIN"/>
    <property type="match status" value="1"/>
</dbReference>
<evidence type="ECO:0000256" key="3">
    <source>
        <dbReference type="ARBA" id="ARBA00022741"/>
    </source>
</evidence>
<dbReference type="GO" id="GO:0016887">
    <property type="term" value="F:ATP hydrolysis activity"/>
    <property type="evidence" value="ECO:0007669"/>
    <property type="project" value="InterPro"/>
</dbReference>
<keyword evidence="3" id="KW-0547">Nucleotide-binding</keyword>
<evidence type="ECO:0000313" key="6">
    <source>
        <dbReference type="EMBL" id="VAW84331.1"/>
    </source>
</evidence>
<dbReference type="Pfam" id="PF00005">
    <property type="entry name" value="ABC_tran"/>
    <property type="match status" value="1"/>
</dbReference>
<dbReference type="AlphaFoldDB" id="A0A3B0YY42"/>
<evidence type="ECO:0000256" key="4">
    <source>
        <dbReference type="ARBA" id="ARBA00022840"/>
    </source>
</evidence>
<dbReference type="Gene3D" id="3.40.50.300">
    <property type="entry name" value="P-loop containing nucleotide triphosphate hydrolases"/>
    <property type="match status" value="1"/>
</dbReference>
<organism evidence="6">
    <name type="scientific">hydrothermal vent metagenome</name>
    <dbReference type="NCBI Taxonomy" id="652676"/>
    <lineage>
        <taxon>unclassified sequences</taxon>
        <taxon>metagenomes</taxon>
        <taxon>ecological metagenomes</taxon>
    </lineage>
</organism>
<comment type="similarity">
    <text evidence="1">Belongs to the ABC transporter superfamily.</text>
</comment>
<dbReference type="SMART" id="SM00382">
    <property type="entry name" value="AAA"/>
    <property type="match status" value="1"/>
</dbReference>
<keyword evidence="4 6" id="KW-0067">ATP-binding</keyword>
<dbReference type="InterPro" id="IPR003593">
    <property type="entry name" value="AAA+_ATPase"/>
</dbReference>
<dbReference type="EMBL" id="UOFP01000040">
    <property type="protein sequence ID" value="VAW84331.1"/>
    <property type="molecule type" value="Genomic_DNA"/>
</dbReference>
<reference evidence="6" key="1">
    <citation type="submission" date="2018-06" db="EMBL/GenBank/DDBJ databases">
        <authorList>
            <person name="Zhirakovskaya E."/>
        </authorList>
    </citation>
    <scope>NUCLEOTIDE SEQUENCE</scope>
</reference>
<dbReference type="InterPro" id="IPR003439">
    <property type="entry name" value="ABC_transporter-like_ATP-bd"/>
</dbReference>
<name>A0A3B0YY42_9ZZZZ</name>
<dbReference type="GO" id="GO:0005524">
    <property type="term" value="F:ATP binding"/>
    <property type="evidence" value="ECO:0007669"/>
    <property type="project" value="UniProtKB-KW"/>
</dbReference>
<dbReference type="InterPro" id="IPR027417">
    <property type="entry name" value="P-loop_NTPase"/>
</dbReference>
<sequence>MIEVNNLVFEYPGTLALDNVSLSIAEGEIAALVGPNGAGKTTLMRAISGLERPMSGSIQVDQLDVLRYPRQAHQRMGYLADFFGLYSELTLRQALHYAALAHGIGAEKLTPAIELAAQRLQLEDRLEQQVNELSRGLSQRLAIAQAIIHQPKVLLLDEPAAGLDPQARKALSELFLTLRDQGMTLLVSSHILAELEEYCSLMVVVEQGRIIDQQSLHTTQSQQESFRIMCATPSPTLPSVLQHYPEVELIRGDSHDCLVQLPADPQIQHQLLQQLLSQGFSVYHFAPMPRNMQESYLQTVKQYQEGE</sequence>
<keyword evidence="2" id="KW-0813">Transport</keyword>
<evidence type="ECO:0000259" key="5">
    <source>
        <dbReference type="PROSITE" id="PS50893"/>
    </source>
</evidence>
<dbReference type="PROSITE" id="PS50893">
    <property type="entry name" value="ABC_TRANSPORTER_2"/>
    <property type="match status" value="1"/>
</dbReference>
<evidence type="ECO:0000256" key="1">
    <source>
        <dbReference type="ARBA" id="ARBA00005417"/>
    </source>
</evidence>
<dbReference type="SUPFAM" id="SSF52540">
    <property type="entry name" value="P-loop containing nucleoside triphosphate hydrolases"/>
    <property type="match status" value="1"/>
</dbReference>
<gene>
    <name evidence="6" type="ORF">MNBD_GAMMA18-1899</name>
</gene>
<dbReference type="PANTHER" id="PTHR43335:SF3">
    <property type="entry name" value="ABC TRANSPORTER"/>
    <property type="match status" value="1"/>
</dbReference>
<proteinExistence type="inferred from homology"/>
<accession>A0A3B0YY42</accession>
<protein>
    <submittedName>
        <fullName evidence="6">ABC transporter, ATP-binding protein</fullName>
    </submittedName>
</protein>
<dbReference type="CDD" id="cd03230">
    <property type="entry name" value="ABC_DR_subfamily_A"/>
    <property type="match status" value="1"/>
</dbReference>
<evidence type="ECO:0000256" key="2">
    <source>
        <dbReference type="ARBA" id="ARBA00022448"/>
    </source>
</evidence>